<evidence type="ECO:0000313" key="2">
    <source>
        <dbReference type="WBParaSite" id="nRc.2.0.1.t26068-RA"/>
    </source>
</evidence>
<dbReference type="AlphaFoldDB" id="A0A915JIX5"/>
<sequence>MSGYGNPGNSGWGNVAADWQAATTNISLARVTGYFDQRRHGVSSYGQVTVVVTYMKARGENMQILFDEQRRQLTI</sequence>
<organism evidence="1 2">
    <name type="scientific">Romanomermis culicivorax</name>
    <name type="common">Nematode worm</name>
    <dbReference type="NCBI Taxonomy" id="13658"/>
    <lineage>
        <taxon>Eukaryota</taxon>
        <taxon>Metazoa</taxon>
        <taxon>Ecdysozoa</taxon>
        <taxon>Nematoda</taxon>
        <taxon>Enoplea</taxon>
        <taxon>Dorylaimia</taxon>
        <taxon>Mermithida</taxon>
        <taxon>Mermithoidea</taxon>
        <taxon>Mermithidae</taxon>
        <taxon>Romanomermis</taxon>
    </lineage>
</organism>
<protein>
    <submittedName>
        <fullName evidence="2">Uncharacterized protein</fullName>
    </submittedName>
</protein>
<dbReference type="Proteomes" id="UP000887565">
    <property type="component" value="Unplaced"/>
</dbReference>
<proteinExistence type="predicted"/>
<keyword evidence="1" id="KW-1185">Reference proteome</keyword>
<dbReference type="WBParaSite" id="nRc.2.0.1.t26068-RA">
    <property type="protein sequence ID" value="nRc.2.0.1.t26068-RA"/>
    <property type="gene ID" value="nRc.2.0.1.g26068"/>
</dbReference>
<accession>A0A915JIX5</accession>
<reference evidence="2" key="1">
    <citation type="submission" date="2022-11" db="UniProtKB">
        <authorList>
            <consortium name="WormBaseParasite"/>
        </authorList>
    </citation>
    <scope>IDENTIFICATION</scope>
</reference>
<evidence type="ECO:0000313" key="1">
    <source>
        <dbReference type="Proteomes" id="UP000887565"/>
    </source>
</evidence>
<name>A0A915JIX5_ROMCU</name>